<dbReference type="PANTHER" id="PTHR38813:SF1">
    <property type="entry name" value="TOXIN RELE1-RELATED"/>
    <property type="match status" value="1"/>
</dbReference>
<organism evidence="2 3">
    <name type="scientific">Candidatus Curtissbacteria bacterium RBG_13_40_7</name>
    <dbReference type="NCBI Taxonomy" id="1797706"/>
    <lineage>
        <taxon>Bacteria</taxon>
        <taxon>Candidatus Curtissiibacteriota</taxon>
    </lineage>
</organism>
<dbReference type="Proteomes" id="UP000179252">
    <property type="component" value="Unassembled WGS sequence"/>
</dbReference>
<comment type="caution">
    <text evidence="2">The sequence shown here is derived from an EMBL/GenBank/DDBJ whole genome shotgun (WGS) entry which is preliminary data.</text>
</comment>
<dbReference type="SUPFAM" id="SSF143011">
    <property type="entry name" value="RelE-like"/>
    <property type="match status" value="1"/>
</dbReference>
<dbReference type="Gene3D" id="3.30.2310.20">
    <property type="entry name" value="RelE-like"/>
    <property type="match status" value="1"/>
</dbReference>
<evidence type="ECO:0000313" key="3">
    <source>
        <dbReference type="Proteomes" id="UP000179252"/>
    </source>
</evidence>
<sequence length="85" mass="10171">MSYNLQFSSNFDKQLKKIHPQDAKRAVKEIETLQTNPFPKGKKVKHLIGTKAWRLRVSKVRIIFFVNEKDRTIYIEDVAYRKDIY</sequence>
<proteinExistence type="predicted"/>
<protein>
    <recommendedName>
        <fullName evidence="4">Plasmid stabilization protein</fullName>
    </recommendedName>
</protein>
<keyword evidence="1" id="KW-1277">Toxin-antitoxin system</keyword>
<dbReference type="InterPro" id="IPR035093">
    <property type="entry name" value="RelE/ParE_toxin_dom_sf"/>
</dbReference>
<dbReference type="PANTHER" id="PTHR38813">
    <property type="match status" value="1"/>
</dbReference>
<name>A0A1F5FWS5_9BACT</name>
<dbReference type="InterPro" id="IPR007712">
    <property type="entry name" value="RelE/ParE_toxin"/>
</dbReference>
<gene>
    <name evidence="2" type="ORF">A2165_01800</name>
</gene>
<dbReference type="AlphaFoldDB" id="A0A1F5FWS5"/>
<dbReference type="EMBL" id="MFAU01000032">
    <property type="protein sequence ID" value="OGD84035.1"/>
    <property type="molecule type" value="Genomic_DNA"/>
</dbReference>
<evidence type="ECO:0000256" key="1">
    <source>
        <dbReference type="ARBA" id="ARBA00022649"/>
    </source>
</evidence>
<reference evidence="2 3" key="1">
    <citation type="journal article" date="2016" name="Nat. Commun.">
        <title>Thousands of microbial genomes shed light on interconnected biogeochemical processes in an aquifer system.</title>
        <authorList>
            <person name="Anantharaman K."/>
            <person name="Brown C.T."/>
            <person name="Hug L.A."/>
            <person name="Sharon I."/>
            <person name="Castelle C.J."/>
            <person name="Probst A.J."/>
            <person name="Thomas B.C."/>
            <person name="Singh A."/>
            <person name="Wilkins M.J."/>
            <person name="Karaoz U."/>
            <person name="Brodie E.L."/>
            <person name="Williams K.H."/>
            <person name="Hubbard S.S."/>
            <person name="Banfield J.F."/>
        </authorList>
    </citation>
    <scope>NUCLEOTIDE SEQUENCE [LARGE SCALE GENOMIC DNA]</scope>
</reference>
<dbReference type="InterPro" id="IPR052747">
    <property type="entry name" value="TA_system_RelE_toxin"/>
</dbReference>
<evidence type="ECO:0008006" key="4">
    <source>
        <dbReference type="Google" id="ProtNLM"/>
    </source>
</evidence>
<accession>A0A1F5FWS5</accession>
<evidence type="ECO:0000313" key="2">
    <source>
        <dbReference type="EMBL" id="OGD84035.1"/>
    </source>
</evidence>
<dbReference type="Pfam" id="PF05016">
    <property type="entry name" value="ParE_toxin"/>
    <property type="match status" value="1"/>
</dbReference>